<evidence type="ECO:0000313" key="7">
    <source>
        <dbReference type="Proteomes" id="UP001157961"/>
    </source>
</evidence>
<keyword evidence="4" id="KW-0804">Transcription</keyword>
<dbReference type="Gene3D" id="1.10.10.10">
    <property type="entry name" value="Winged helix-like DNA-binding domain superfamily/Winged helix DNA-binding domain"/>
    <property type="match status" value="1"/>
</dbReference>
<protein>
    <submittedName>
        <fullName evidence="6">Transcriptional regulator, LysR family</fullName>
    </submittedName>
</protein>
<dbReference type="InterPro" id="IPR058163">
    <property type="entry name" value="LysR-type_TF_proteobact-type"/>
</dbReference>
<evidence type="ECO:0000256" key="4">
    <source>
        <dbReference type="ARBA" id="ARBA00023163"/>
    </source>
</evidence>
<dbReference type="PRINTS" id="PR00039">
    <property type="entry name" value="HTHLYSR"/>
</dbReference>
<dbReference type="CDD" id="cd08432">
    <property type="entry name" value="PBP2_GcdR_TrpI_HvrB_AmpR_like"/>
    <property type="match status" value="1"/>
</dbReference>
<evidence type="ECO:0000256" key="2">
    <source>
        <dbReference type="ARBA" id="ARBA00023015"/>
    </source>
</evidence>
<reference evidence="6 7" key="1">
    <citation type="submission" date="2017-05" db="EMBL/GenBank/DDBJ databases">
        <authorList>
            <person name="Varghese N."/>
            <person name="Submissions S."/>
        </authorList>
    </citation>
    <scope>NUCLEOTIDE SEQUENCE [LARGE SCALE GENOMIC DNA]</scope>
    <source>
        <strain evidence="6 7">DSM 29734</strain>
    </source>
</reference>
<organism evidence="6 7">
    <name type="scientific">Shimia sagamensis</name>
    <dbReference type="NCBI Taxonomy" id="1566352"/>
    <lineage>
        <taxon>Bacteria</taxon>
        <taxon>Pseudomonadati</taxon>
        <taxon>Pseudomonadota</taxon>
        <taxon>Alphaproteobacteria</taxon>
        <taxon>Rhodobacterales</taxon>
        <taxon>Roseobacteraceae</taxon>
    </lineage>
</organism>
<keyword evidence="7" id="KW-1185">Reference proteome</keyword>
<evidence type="ECO:0000313" key="6">
    <source>
        <dbReference type="EMBL" id="SMP29505.1"/>
    </source>
</evidence>
<dbReference type="InterPro" id="IPR036390">
    <property type="entry name" value="WH_DNA-bd_sf"/>
</dbReference>
<evidence type="ECO:0000256" key="3">
    <source>
        <dbReference type="ARBA" id="ARBA00023125"/>
    </source>
</evidence>
<dbReference type="Proteomes" id="UP001157961">
    <property type="component" value="Unassembled WGS sequence"/>
</dbReference>
<gene>
    <name evidence="6" type="ORF">SAMN06265373_106229</name>
</gene>
<feature type="domain" description="HTH lysR-type" evidence="5">
    <location>
        <begin position="6"/>
        <end position="63"/>
    </location>
</feature>
<dbReference type="EMBL" id="FXTY01000006">
    <property type="protein sequence ID" value="SMP29505.1"/>
    <property type="molecule type" value="Genomic_DNA"/>
</dbReference>
<evidence type="ECO:0000259" key="5">
    <source>
        <dbReference type="PROSITE" id="PS50931"/>
    </source>
</evidence>
<dbReference type="PANTHER" id="PTHR30537">
    <property type="entry name" value="HTH-TYPE TRANSCRIPTIONAL REGULATOR"/>
    <property type="match status" value="1"/>
</dbReference>
<evidence type="ECO:0000256" key="1">
    <source>
        <dbReference type="ARBA" id="ARBA00009437"/>
    </source>
</evidence>
<accession>A0ABY1P9T0</accession>
<dbReference type="SUPFAM" id="SSF46785">
    <property type="entry name" value="Winged helix' DNA-binding domain"/>
    <property type="match status" value="1"/>
</dbReference>
<dbReference type="NCBIfam" id="NF008352">
    <property type="entry name" value="PRK11139.1"/>
    <property type="match status" value="1"/>
</dbReference>
<dbReference type="InterPro" id="IPR005119">
    <property type="entry name" value="LysR_subst-bd"/>
</dbReference>
<comment type="caution">
    <text evidence="6">The sequence shown here is derived from an EMBL/GenBank/DDBJ whole genome shotgun (WGS) entry which is preliminary data.</text>
</comment>
<keyword evidence="3" id="KW-0238">DNA-binding</keyword>
<dbReference type="RefSeq" id="WP_283427069.1">
    <property type="nucleotide sequence ID" value="NZ_FXTY01000006.1"/>
</dbReference>
<dbReference type="InterPro" id="IPR036388">
    <property type="entry name" value="WH-like_DNA-bd_sf"/>
</dbReference>
<proteinExistence type="inferred from homology"/>
<dbReference type="InterPro" id="IPR000847">
    <property type="entry name" value="LysR_HTH_N"/>
</dbReference>
<keyword evidence="2" id="KW-0805">Transcription regulation</keyword>
<dbReference type="Gene3D" id="3.40.190.10">
    <property type="entry name" value="Periplasmic binding protein-like II"/>
    <property type="match status" value="2"/>
</dbReference>
<sequence>MSDRLPPLTALRAFDAAQRHMSFAKAADELHVTPAALSYQIKSLEEHLGAQLFHRLNRAVALTEIGETLAPGIQEGFQTLSASWRAAQRQMDDATLMVTAGPAFTAKWFAPRFYEFARAHPDIDLRFSATLRNLDFNRDEVDVAIRFGTHKEEPGLWAAPMAREWVSPVMTPEMAERFPTPESLKDATLIHDESIDFLRPRADWAAWCRLMKLDIDTTHGPRFTGADHSIDAALAGAGIALGRRALVVKDIHEGRLIAPYKHAIWLQARFRFVCRDGTQDRPHIAALRDWMMAEIDKTAEVTKSLIITPIEEIPTK</sequence>
<name>A0ABY1P9T0_9RHOB</name>
<dbReference type="SUPFAM" id="SSF53850">
    <property type="entry name" value="Periplasmic binding protein-like II"/>
    <property type="match status" value="1"/>
</dbReference>
<dbReference type="PROSITE" id="PS50931">
    <property type="entry name" value="HTH_LYSR"/>
    <property type="match status" value="1"/>
</dbReference>
<dbReference type="Pfam" id="PF00126">
    <property type="entry name" value="HTH_1"/>
    <property type="match status" value="1"/>
</dbReference>
<dbReference type="PANTHER" id="PTHR30537:SF26">
    <property type="entry name" value="GLYCINE CLEAVAGE SYSTEM TRANSCRIPTIONAL ACTIVATOR"/>
    <property type="match status" value="1"/>
</dbReference>
<comment type="similarity">
    <text evidence="1">Belongs to the LysR transcriptional regulatory family.</text>
</comment>
<dbReference type="Pfam" id="PF03466">
    <property type="entry name" value="LysR_substrate"/>
    <property type="match status" value="1"/>
</dbReference>